<dbReference type="PANTHER" id="PTHR31944:SF131">
    <property type="entry name" value="HEME-RESPONSIVE ZINC FINGER TRANSCRIPTION FACTOR HAP1"/>
    <property type="match status" value="1"/>
</dbReference>
<dbReference type="EMBL" id="MU853664">
    <property type="protein sequence ID" value="KAK4139426.1"/>
    <property type="molecule type" value="Genomic_DNA"/>
</dbReference>
<dbReference type="InterPro" id="IPR051430">
    <property type="entry name" value="Fungal_TF_Env_Response"/>
</dbReference>
<evidence type="ECO:0000256" key="5">
    <source>
        <dbReference type="ARBA" id="ARBA00023163"/>
    </source>
</evidence>
<dbReference type="GO" id="GO:0000978">
    <property type="term" value="F:RNA polymerase II cis-regulatory region sequence-specific DNA binding"/>
    <property type="evidence" value="ECO:0007669"/>
    <property type="project" value="TreeGrafter"/>
</dbReference>
<comment type="caution">
    <text evidence="9">The sequence shown here is derived from an EMBL/GenBank/DDBJ whole genome shotgun (WGS) entry which is preliminary data.</text>
</comment>
<organism evidence="9 10">
    <name type="scientific">Dichotomopilus funicola</name>
    <dbReference type="NCBI Taxonomy" id="1934379"/>
    <lineage>
        <taxon>Eukaryota</taxon>
        <taxon>Fungi</taxon>
        <taxon>Dikarya</taxon>
        <taxon>Ascomycota</taxon>
        <taxon>Pezizomycotina</taxon>
        <taxon>Sordariomycetes</taxon>
        <taxon>Sordariomycetidae</taxon>
        <taxon>Sordariales</taxon>
        <taxon>Chaetomiaceae</taxon>
        <taxon>Dichotomopilus</taxon>
    </lineage>
</organism>
<feature type="compositionally biased region" description="Acidic residues" evidence="7">
    <location>
        <begin position="431"/>
        <end position="442"/>
    </location>
</feature>
<dbReference type="InterPro" id="IPR007219">
    <property type="entry name" value="XnlR_reg_dom"/>
</dbReference>
<gene>
    <name evidence="9" type="ORF">C8A04DRAFT_15890</name>
</gene>
<dbReference type="Pfam" id="PF04082">
    <property type="entry name" value="Fungal_trans"/>
    <property type="match status" value="1"/>
</dbReference>
<dbReference type="GO" id="GO:0001228">
    <property type="term" value="F:DNA-binding transcription activator activity, RNA polymerase II-specific"/>
    <property type="evidence" value="ECO:0007669"/>
    <property type="project" value="TreeGrafter"/>
</dbReference>
<feature type="compositionally biased region" description="Polar residues" evidence="7">
    <location>
        <begin position="1030"/>
        <end position="1042"/>
    </location>
</feature>
<dbReference type="SUPFAM" id="SSF57701">
    <property type="entry name" value="Zn2/Cys6 DNA-binding domain"/>
    <property type="match status" value="1"/>
</dbReference>
<feature type="compositionally biased region" description="Polar residues" evidence="7">
    <location>
        <begin position="133"/>
        <end position="149"/>
    </location>
</feature>
<dbReference type="InterPro" id="IPR036864">
    <property type="entry name" value="Zn2-C6_fun-type_DNA-bd_sf"/>
</dbReference>
<proteinExistence type="predicted"/>
<feature type="domain" description="Zn(2)-C6 fungal-type" evidence="8">
    <location>
        <begin position="13"/>
        <end position="43"/>
    </location>
</feature>
<reference evidence="9" key="1">
    <citation type="journal article" date="2023" name="Mol. Phylogenet. Evol.">
        <title>Genome-scale phylogeny and comparative genomics of the fungal order Sordariales.</title>
        <authorList>
            <person name="Hensen N."/>
            <person name="Bonometti L."/>
            <person name="Westerberg I."/>
            <person name="Brannstrom I.O."/>
            <person name="Guillou S."/>
            <person name="Cros-Aarteil S."/>
            <person name="Calhoun S."/>
            <person name="Haridas S."/>
            <person name="Kuo A."/>
            <person name="Mondo S."/>
            <person name="Pangilinan J."/>
            <person name="Riley R."/>
            <person name="LaButti K."/>
            <person name="Andreopoulos B."/>
            <person name="Lipzen A."/>
            <person name="Chen C."/>
            <person name="Yan M."/>
            <person name="Daum C."/>
            <person name="Ng V."/>
            <person name="Clum A."/>
            <person name="Steindorff A."/>
            <person name="Ohm R.A."/>
            <person name="Martin F."/>
            <person name="Silar P."/>
            <person name="Natvig D.O."/>
            <person name="Lalanne C."/>
            <person name="Gautier V."/>
            <person name="Ament-Velasquez S.L."/>
            <person name="Kruys A."/>
            <person name="Hutchinson M.I."/>
            <person name="Powell A.J."/>
            <person name="Barry K."/>
            <person name="Miller A.N."/>
            <person name="Grigoriev I.V."/>
            <person name="Debuchy R."/>
            <person name="Gladieux P."/>
            <person name="Hiltunen Thoren M."/>
            <person name="Johannesson H."/>
        </authorList>
    </citation>
    <scope>NUCLEOTIDE SEQUENCE</scope>
    <source>
        <strain evidence="9">CBS 141.50</strain>
    </source>
</reference>
<dbReference type="Pfam" id="PF00172">
    <property type="entry name" value="Zn_clus"/>
    <property type="match status" value="1"/>
</dbReference>
<keyword evidence="10" id="KW-1185">Reference proteome</keyword>
<keyword evidence="5" id="KW-0804">Transcription</keyword>
<evidence type="ECO:0000256" key="3">
    <source>
        <dbReference type="ARBA" id="ARBA00023015"/>
    </source>
</evidence>
<keyword evidence="4" id="KW-0238">DNA-binding</keyword>
<dbReference type="GO" id="GO:0008270">
    <property type="term" value="F:zinc ion binding"/>
    <property type="evidence" value="ECO:0007669"/>
    <property type="project" value="InterPro"/>
</dbReference>
<keyword evidence="2" id="KW-0862">Zinc</keyword>
<dbReference type="CDD" id="cd00067">
    <property type="entry name" value="GAL4"/>
    <property type="match status" value="1"/>
</dbReference>
<dbReference type="Gene3D" id="4.10.240.10">
    <property type="entry name" value="Zn(2)-C6 fungal-type DNA-binding domain"/>
    <property type="match status" value="1"/>
</dbReference>
<evidence type="ECO:0000313" key="10">
    <source>
        <dbReference type="Proteomes" id="UP001302676"/>
    </source>
</evidence>
<protein>
    <recommendedName>
        <fullName evidence="8">Zn(2)-C6 fungal-type domain-containing protein</fullName>
    </recommendedName>
</protein>
<dbReference type="AlphaFoldDB" id="A0AAN6UX22"/>
<evidence type="ECO:0000313" key="9">
    <source>
        <dbReference type="EMBL" id="KAK4139426.1"/>
    </source>
</evidence>
<keyword evidence="1" id="KW-0479">Metal-binding</keyword>
<reference evidence="9" key="2">
    <citation type="submission" date="2023-05" db="EMBL/GenBank/DDBJ databases">
        <authorList>
            <consortium name="Lawrence Berkeley National Laboratory"/>
            <person name="Steindorff A."/>
            <person name="Hensen N."/>
            <person name="Bonometti L."/>
            <person name="Westerberg I."/>
            <person name="Brannstrom I.O."/>
            <person name="Guillou S."/>
            <person name="Cros-Aarteil S."/>
            <person name="Calhoun S."/>
            <person name="Haridas S."/>
            <person name="Kuo A."/>
            <person name="Mondo S."/>
            <person name="Pangilinan J."/>
            <person name="Riley R."/>
            <person name="Labutti K."/>
            <person name="Andreopoulos B."/>
            <person name="Lipzen A."/>
            <person name="Chen C."/>
            <person name="Yanf M."/>
            <person name="Daum C."/>
            <person name="Ng V."/>
            <person name="Clum A."/>
            <person name="Ohm R."/>
            <person name="Martin F."/>
            <person name="Silar P."/>
            <person name="Natvig D."/>
            <person name="Lalanne C."/>
            <person name="Gautier V."/>
            <person name="Ament-Velasquez S.L."/>
            <person name="Kruys A."/>
            <person name="Hutchinson M.I."/>
            <person name="Powell A.J."/>
            <person name="Barry K."/>
            <person name="Miller A.N."/>
            <person name="Grigoriev I.V."/>
            <person name="Debuchy R."/>
            <person name="Gladieux P."/>
            <person name="Thoren M.H."/>
            <person name="Johannesson H."/>
        </authorList>
    </citation>
    <scope>NUCLEOTIDE SEQUENCE</scope>
    <source>
        <strain evidence="9">CBS 141.50</strain>
    </source>
</reference>
<dbReference type="CDD" id="cd12148">
    <property type="entry name" value="fungal_TF_MHR"/>
    <property type="match status" value="1"/>
</dbReference>
<evidence type="ECO:0000259" key="8">
    <source>
        <dbReference type="PROSITE" id="PS50048"/>
    </source>
</evidence>
<sequence length="1166" mass="126962">MEPEKRRRRPAVSCILCRKRKIRCDKQIPCSNCTKSKNATCAYKEDPRAPRAGDPSQLRGSEAPGPLSPSTGSYPGGASSSRPTSAVPSAAYSADALALGRSPEVTTGTAGAHGRPSLNTKSRTGTAGPETGAVSSTSAFSSANTPVSTFTKNSRVETKEILFAGNFYFHTEHRLPNQPQAVTRSTHSLSQLNDMFDVIERHLHNGESSKAVVTEKRCKALGKIIKARRAPPWPCMPTPELPARAIADALVECYLNTSESMMRVLHIPSFRRNYEAVWDPSHTPDPAFLVQLKLVLAIGSNTYDDSFSLRPHAMRWVYEGHTWLSAPEFKRRLNLSSLQSNVLLHLAREAAGVGEELVWAAMGTTLRIAMSMGLHRDPAGLGPKTTSPLVAEMRRRIWNTILELLLQSSLNAGGPPLIELDQFDTEPPGNYDDDQLTGEEGEAPVPRPADQFTQTTLAIALRNLFPQRLAIVKYLNDLSSRGAYAETLRLDTNLREAYKTLTRTLQSCNTSAQTPLSGGQPHGPSNLDQRVIDLHLRRYFLGLHLPFFAPALQETAFAFSRRVVVESALRLWRAVFPNPLSHSPDTTGPQWDPLQRIAISGAGFFRTVAVQSFVVIAIELKTLLREEEGFGLGPGPVELRPDLLVALQDFKVWSWKTMETGEMNTKGYLAACMVYAQVEALRKGLGDEEAVARVVREAEDAEEKCLALLEGIEASGRPPHEEVAGGVGGSQGISPDFAMEEWDYMVTLTPFQQTRHFSSSLPVPTPAAPITTAAQQHAKIEVTPLFPAGENVVFAHSSYFTRAIPLAPFGSSYPDLPSTARVRGEAARLGLLPSAEGGPAVKLVPFGHGSAGGLRLLVKYGPDLDTPAHVRGVGHGRGVYSGGEGGVSAAEGKAMMFVRRIQDGMAMDVEEEESVVPVPEVFGWRRDAETGERFVYMDMPEGDLLEERWAGMSEVEREVVATQLKGIVAEWRRLKLGGSGFVGIVDNGPLHDEIFQRSTHAGAPPAGPFPTVAAFHDYFVSVAVALSQSRHTGGSHSNSSSAGPYAHEPTPTTRYTPHHLFPSDIPVVFTHGALHPRNIIISGGRGGSGPPRVVAILGWDQAGWYPAYWELCKARAECARGGRLGGGWESKYLSWILDADGLNAEMRGSWNARALCQYWDYFVGLM</sequence>
<dbReference type="GeneID" id="87815265"/>
<evidence type="ECO:0000256" key="2">
    <source>
        <dbReference type="ARBA" id="ARBA00022833"/>
    </source>
</evidence>
<evidence type="ECO:0000256" key="6">
    <source>
        <dbReference type="ARBA" id="ARBA00023242"/>
    </source>
</evidence>
<evidence type="ECO:0000256" key="7">
    <source>
        <dbReference type="SAM" id="MobiDB-lite"/>
    </source>
</evidence>
<dbReference type="PROSITE" id="PS50048">
    <property type="entry name" value="ZN2_CY6_FUNGAL_2"/>
    <property type="match status" value="1"/>
</dbReference>
<accession>A0AAN6UX22</accession>
<feature type="region of interest" description="Disordered" evidence="7">
    <location>
        <begin position="104"/>
        <end position="149"/>
    </location>
</feature>
<dbReference type="PROSITE" id="PS00463">
    <property type="entry name" value="ZN2_CY6_FUNGAL_1"/>
    <property type="match status" value="1"/>
</dbReference>
<name>A0AAN6UX22_9PEZI</name>
<dbReference type="InterPro" id="IPR002575">
    <property type="entry name" value="Aminoglycoside_PTrfase"/>
</dbReference>
<dbReference type="GO" id="GO:0006351">
    <property type="term" value="P:DNA-templated transcription"/>
    <property type="evidence" value="ECO:0007669"/>
    <property type="project" value="InterPro"/>
</dbReference>
<keyword evidence="6" id="KW-0539">Nucleus</keyword>
<dbReference type="PANTHER" id="PTHR31944">
    <property type="entry name" value="HEME-RESPONSIVE ZINC FINGER TRANSCRIPTION FACTOR HAP1"/>
    <property type="match status" value="1"/>
</dbReference>
<dbReference type="InterPro" id="IPR001138">
    <property type="entry name" value="Zn2Cys6_DnaBD"/>
</dbReference>
<feature type="region of interest" description="Disordered" evidence="7">
    <location>
        <begin position="1030"/>
        <end position="1053"/>
    </location>
</feature>
<dbReference type="InterPro" id="IPR011009">
    <property type="entry name" value="Kinase-like_dom_sf"/>
</dbReference>
<dbReference type="SMART" id="SM00066">
    <property type="entry name" value="GAL4"/>
    <property type="match status" value="1"/>
</dbReference>
<feature type="region of interest" description="Disordered" evidence="7">
    <location>
        <begin position="41"/>
        <end position="87"/>
    </location>
</feature>
<keyword evidence="3" id="KW-0805">Transcription regulation</keyword>
<dbReference type="Proteomes" id="UP001302676">
    <property type="component" value="Unassembled WGS sequence"/>
</dbReference>
<dbReference type="SUPFAM" id="SSF56112">
    <property type="entry name" value="Protein kinase-like (PK-like)"/>
    <property type="match status" value="1"/>
</dbReference>
<dbReference type="GO" id="GO:0005634">
    <property type="term" value="C:nucleus"/>
    <property type="evidence" value="ECO:0007669"/>
    <property type="project" value="TreeGrafter"/>
</dbReference>
<dbReference type="SMART" id="SM00906">
    <property type="entry name" value="Fungal_trans"/>
    <property type="match status" value="1"/>
</dbReference>
<feature type="compositionally biased region" description="Polar residues" evidence="7">
    <location>
        <begin position="68"/>
        <end position="87"/>
    </location>
</feature>
<feature type="region of interest" description="Disordered" evidence="7">
    <location>
        <begin position="421"/>
        <end position="442"/>
    </location>
</feature>
<dbReference type="Pfam" id="PF01636">
    <property type="entry name" value="APH"/>
    <property type="match status" value="1"/>
</dbReference>
<dbReference type="RefSeq" id="XP_062632797.1">
    <property type="nucleotide sequence ID" value="XM_062778652.1"/>
</dbReference>
<evidence type="ECO:0000256" key="4">
    <source>
        <dbReference type="ARBA" id="ARBA00023125"/>
    </source>
</evidence>
<evidence type="ECO:0000256" key="1">
    <source>
        <dbReference type="ARBA" id="ARBA00022723"/>
    </source>
</evidence>